<dbReference type="InterPro" id="IPR011965">
    <property type="entry name" value="PaaX_trns_reg"/>
</dbReference>
<dbReference type="OrthoDB" id="2270427at2"/>
<dbReference type="Gene3D" id="1.20.58.1460">
    <property type="match status" value="1"/>
</dbReference>
<dbReference type="Proteomes" id="UP000321389">
    <property type="component" value="Chromosome"/>
</dbReference>
<evidence type="ECO:0000313" key="4">
    <source>
        <dbReference type="Proteomes" id="UP000321389"/>
    </source>
</evidence>
<dbReference type="KEGG" id="niy:FQ775_02665"/>
<evidence type="ECO:0000259" key="1">
    <source>
        <dbReference type="Pfam" id="PF07848"/>
    </source>
</evidence>
<reference evidence="3" key="1">
    <citation type="submission" date="2020-04" db="EMBL/GenBank/DDBJ databases">
        <title>Nitratireductor sp. nov. isolated from mangrove soil.</title>
        <authorList>
            <person name="Ye Y."/>
        </authorList>
    </citation>
    <scope>NUCLEOTIDE SEQUENCE</scope>
    <source>
        <strain evidence="3">SY7</strain>
    </source>
</reference>
<organism evidence="3 4">
    <name type="scientific">Nitratireductor mangrovi</name>
    <dbReference type="NCBI Taxonomy" id="2599600"/>
    <lineage>
        <taxon>Bacteria</taxon>
        <taxon>Pseudomonadati</taxon>
        <taxon>Pseudomonadota</taxon>
        <taxon>Alphaproteobacteria</taxon>
        <taxon>Hyphomicrobiales</taxon>
        <taxon>Phyllobacteriaceae</taxon>
        <taxon>Nitratireductor</taxon>
    </lineage>
</organism>
<sequence length="297" mass="32078">MDVTESSAESALEGLIDALHGRGRLRVWSLIVTFFGDAVVPRGGRVGLSVLQELMARLRIETGAVRTAMSRLAADCWLERERDGRNSFYRLAEEGRHAFDFATKRIYAAGPPGWDGTWLVAVAPASGANGARAGREQAMAELGFAAAGAGAFVRPFANIPELTEDIPPGLLVVRGTALREAPELSALWDLDELATAYRALDEELTPLGRALERGARLSPLDAMAARVLVDHSWRRIVLRDPGLPADLLPADWPGEMTRARVKAVYAALAEPSEAWLDASGLPAQVDAKRFRGRFGGI</sequence>
<dbReference type="Gene3D" id="1.10.10.10">
    <property type="entry name" value="Winged helix-like DNA-binding domain superfamily/Winged helix DNA-binding domain"/>
    <property type="match status" value="1"/>
</dbReference>
<protein>
    <submittedName>
        <fullName evidence="3">Phenylacetic acid degradation protein</fullName>
    </submittedName>
</protein>
<name>A0A5B8KUX6_9HYPH</name>
<dbReference type="AlphaFoldDB" id="A0A5B8KUX6"/>
<feature type="domain" description="Transcriptional repressor PaaX-like N-terminal" evidence="1">
    <location>
        <begin position="28"/>
        <end position="95"/>
    </location>
</feature>
<accession>A0A5B8KUX6</accession>
<proteinExistence type="predicted"/>
<dbReference type="RefSeq" id="WP_146298012.1">
    <property type="nucleotide sequence ID" value="NZ_CP042301.2"/>
</dbReference>
<dbReference type="EMBL" id="CP042301">
    <property type="protein sequence ID" value="QDY99361.1"/>
    <property type="molecule type" value="Genomic_DNA"/>
</dbReference>
<dbReference type="InterPro" id="IPR036390">
    <property type="entry name" value="WH_DNA-bd_sf"/>
</dbReference>
<feature type="domain" description="Transcriptional repressor PaaX-like C-terminal" evidence="2">
    <location>
        <begin position="188"/>
        <end position="277"/>
    </location>
</feature>
<dbReference type="Pfam" id="PF07848">
    <property type="entry name" value="PaaX"/>
    <property type="match status" value="1"/>
</dbReference>
<dbReference type="PANTHER" id="PTHR30319:SF1">
    <property type="entry name" value="TRANSCRIPTIONAL REPRESSOR PAAX"/>
    <property type="match status" value="1"/>
</dbReference>
<evidence type="ECO:0000259" key="2">
    <source>
        <dbReference type="Pfam" id="PF08223"/>
    </source>
</evidence>
<dbReference type="InterPro" id="IPR013225">
    <property type="entry name" value="PaaX_C"/>
</dbReference>
<dbReference type="SUPFAM" id="SSF46785">
    <property type="entry name" value="Winged helix' DNA-binding domain"/>
    <property type="match status" value="1"/>
</dbReference>
<dbReference type="InterPro" id="IPR036388">
    <property type="entry name" value="WH-like_DNA-bd_sf"/>
</dbReference>
<dbReference type="Pfam" id="PF08223">
    <property type="entry name" value="PaaX_C"/>
    <property type="match status" value="1"/>
</dbReference>
<gene>
    <name evidence="3" type="ORF">FQ775_02665</name>
</gene>
<dbReference type="GO" id="GO:0006351">
    <property type="term" value="P:DNA-templated transcription"/>
    <property type="evidence" value="ECO:0007669"/>
    <property type="project" value="InterPro"/>
</dbReference>
<dbReference type="PIRSF" id="PIRSF020623">
    <property type="entry name" value="PaaX"/>
    <property type="match status" value="1"/>
</dbReference>
<keyword evidence="4" id="KW-1185">Reference proteome</keyword>
<dbReference type="PANTHER" id="PTHR30319">
    <property type="entry name" value="PHENYLACETIC ACID REGULATOR-RELATED TRANSCRIPTIONAL REPRESSOR"/>
    <property type="match status" value="1"/>
</dbReference>
<dbReference type="InterPro" id="IPR012906">
    <property type="entry name" value="PaaX-like_N"/>
</dbReference>
<evidence type="ECO:0000313" key="3">
    <source>
        <dbReference type="EMBL" id="QDY99361.1"/>
    </source>
</evidence>